<evidence type="ECO:0000313" key="2">
    <source>
        <dbReference type="Proteomes" id="UP001479290"/>
    </source>
</evidence>
<keyword evidence="2" id="KW-1185">Reference proteome</keyword>
<evidence type="ECO:0000313" key="1">
    <source>
        <dbReference type="EMBL" id="KAK9962918.1"/>
    </source>
</evidence>
<dbReference type="AlphaFoldDB" id="A0AAW1ZQK8"/>
<reference evidence="1 2" key="1">
    <citation type="submission" date="2024-05" db="EMBL/GenBank/DDBJ databases">
        <title>A high-quality chromosomal-level genome assembly of Topmouth culter (Culter alburnus).</title>
        <authorList>
            <person name="Zhao H."/>
        </authorList>
    </citation>
    <scope>NUCLEOTIDE SEQUENCE [LARGE SCALE GENOMIC DNA]</scope>
    <source>
        <strain evidence="1">CATC2023</strain>
        <tissue evidence="1">Muscle</tissue>
    </source>
</reference>
<protein>
    <submittedName>
        <fullName evidence="1">Uncharacterized protein</fullName>
    </submittedName>
</protein>
<sequence length="103" mass="11267">MTEQHLHMCLSLHPLTVPVFLNEGGRPFPAALWLLIMVEAACAMPAAKRGPGEHHRLQRSCLSWEAGALSIILPIKTVQSSTFLSKIRCLDTAGPDSPQLIQN</sequence>
<organism evidence="1 2">
    <name type="scientific">Culter alburnus</name>
    <name type="common">Topmouth culter</name>
    <dbReference type="NCBI Taxonomy" id="194366"/>
    <lineage>
        <taxon>Eukaryota</taxon>
        <taxon>Metazoa</taxon>
        <taxon>Chordata</taxon>
        <taxon>Craniata</taxon>
        <taxon>Vertebrata</taxon>
        <taxon>Euteleostomi</taxon>
        <taxon>Actinopterygii</taxon>
        <taxon>Neopterygii</taxon>
        <taxon>Teleostei</taxon>
        <taxon>Ostariophysi</taxon>
        <taxon>Cypriniformes</taxon>
        <taxon>Xenocyprididae</taxon>
        <taxon>Xenocypridinae</taxon>
        <taxon>Culter</taxon>
    </lineage>
</organism>
<dbReference type="EMBL" id="JAWDJR010000014">
    <property type="protein sequence ID" value="KAK9962918.1"/>
    <property type="molecule type" value="Genomic_DNA"/>
</dbReference>
<gene>
    <name evidence="1" type="ORF">ABG768_006156</name>
</gene>
<proteinExistence type="predicted"/>
<accession>A0AAW1ZQK8</accession>
<comment type="caution">
    <text evidence="1">The sequence shown here is derived from an EMBL/GenBank/DDBJ whole genome shotgun (WGS) entry which is preliminary data.</text>
</comment>
<name>A0AAW1ZQK8_CULAL</name>
<dbReference type="Proteomes" id="UP001479290">
    <property type="component" value="Unassembled WGS sequence"/>
</dbReference>